<dbReference type="PANTHER" id="PTHR43142:SF1">
    <property type="entry name" value="CARBOXYLIC ESTER HYDROLASE"/>
    <property type="match status" value="1"/>
</dbReference>
<keyword evidence="2" id="KW-0719">Serine esterase</keyword>
<dbReference type="EC" id="3.1.1.-" evidence="6"/>
<dbReference type="InterPro" id="IPR029058">
    <property type="entry name" value="AB_hydrolase_fold"/>
</dbReference>
<name>A0A9N9TMC8_PHYSR</name>
<keyword evidence="6" id="KW-0732">Signal</keyword>
<evidence type="ECO:0000256" key="6">
    <source>
        <dbReference type="RuleBase" id="RU361235"/>
    </source>
</evidence>
<comment type="similarity">
    <text evidence="1 6">Belongs to the type-B carboxylesterase/lipase family.</text>
</comment>
<dbReference type="GO" id="GO:0052689">
    <property type="term" value="F:carboxylic ester hydrolase activity"/>
    <property type="evidence" value="ECO:0007669"/>
    <property type="project" value="UniProtKB-KW"/>
</dbReference>
<keyword evidence="4" id="KW-1015">Disulfide bond</keyword>
<evidence type="ECO:0000313" key="8">
    <source>
        <dbReference type="EMBL" id="CAG9859230.1"/>
    </source>
</evidence>
<evidence type="ECO:0000259" key="7">
    <source>
        <dbReference type="Pfam" id="PF00135"/>
    </source>
</evidence>
<evidence type="ECO:0000256" key="2">
    <source>
        <dbReference type="ARBA" id="ARBA00022487"/>
    </source>
</evidence>
<gene>
    <name evidence="8" type="ORF">PHYEVI_LOCUS5604</name>
</gene>
<evidence type="ECO:0000313" key="9">
    <source>
        <dbReference type="Proteomes" id="UP001153712"/>
    </source>
</evidence>
<feature type="chain" id="PRO_5040529781" description="Carboxylic ester hydrolase" evidence="6">
    <location>
        <begin position="19"/>
        <end position="556"/>
    </location>
</feature>
<dbReference type="PROSITE" id="PS00122">
    <property type="entry name" value="CARBOXYLESTERASE_B_1"/>
    <property type="match status" value="1"/>
</dbReference>
<evidence type="ECO:0000256" key="4">
    <source>
        <dbReference type="ARBA" id="ARBA00023157"/>
    </source>
</evidence>
<evidence type="ECO:0000256" key="1">
    <source>
        <dbReference type="ARBA" id="ARBA00005964"/>
    </source>
</evidence>
<keyword evidence="3 6" id="KW-0378">Hydrolase</keyword>
<dbReference type="PROSITE" id="PS00941">
    <property type="entry name" value="CARBOXYLESTERASE_B_2"/>
    <property type="match status" value="1"/>
</dbReference>
<feature type="domain" description="Carboxylesterase type B" evidence="7">
    <location>
        <begin position="21"/>
        <end position="538"/>
    </location>
</feature>
<feature type="signal peptide" evidence="6">
    <location>
        <begin position="1"/>
        <end position="18"/>
    </location>
</feature>
<dbReference type="Pfam" id="PF00135">
    <property type="entry name" value="COesterase"/>
    <property type="match status" value="1"/>
</dbReference>
<evidence type="ECO:0000256" key="3">
    <source>
        <dbReference type="ARBA" id="ARBA00022801"/>
    </source>
</evidence>
<dbReference type="InterPro" id="IPR002018">
    <property type="entry name" value="CarbesteraseB"/>
</dbReference>
<keyword evidence="5" id="KW-0325">Glycoprotein</keyword>
<reference evidence="8" key="1">
    <citation type="submission" date="2022-01" db="EMBL/GenBank/DDBJ databases">
        <authorList>
            <person name="King R."/>
        </authorList>
    </citation>
    <scope>NUCLEOTIDE SEQUENCE</scope>
</reference>
<dbReference type="Proteomes" id="UP001153712">
    <property type="component" value="Chromosome 2"/>
</dbReference>
<dbReference type="InterPro" id="IPR019819">
    <property type="entry name" value="Carboxylesterase_B_CS"/>
</dbReference>
<protein>
    <recommendedName>
        <fullName evidence="6">Carboxylic ester hydrolase</fullName>
        <ecNumber evidence="6">3.1.1.-</ecNumber>
    </recommendedName>
</protein>
<dbReference type="OrthoDB" id="19653at2759"/>
<dbReference type="SUPFAM" id="SSF53474">
    <property type="entry name" value="alpha/beta-Hydrolases"/>
    <property type="match status" value="1"/>
</dbReference>
<proteinExistence type="inferred from homology"/>
<keyword evidence="9" id="KW-1185">Reference proteome</keyword>
<dbReference type="Gene3D" id="3.40.50.1820">
    <property type="entry name" value="alpha/beta hydrolase"/>
    <property type="match status" value="1"/>
</dbReference>
<accession>A0A9N9TMC8</accession>
<dbReference type="InterPro" id="IPR019826">
    <property type="entry name" value="Carboxylesterase_B_AS"/>
</dbReference>
<dbReference type="AlphaFoldDB" id="A0A9N9TMC8"/>
<dbReference type="EMBL" id="OU900095">
    <property type="protein sequence ID" value="CAG9859230.1"/>
    <property type="molecule type" value="Genomic_DNA"/>
</dbReference>
<evidence type="ECO:0000256" key="5">
    <source>
        <dbReference type="ARBA" id="ARBA00023180"/>
    </source>
</evidence>
<sequence length="556" mass="63064">MKWTVLICLCLSTPVFNAEYPQVRISDGILNGAFMTTRNNRKISGFTKIPYAKPPVGKLRFEAPVPNDPWVEERNATGVHAECPQNDIFAFNEIKGEEDCLYLNVYTPKLSDFENGLLPVMFWIHGGALLCGSGNLKYYGPDVLLDKDIVLVSINYRLGPLGYAATGDDVVPGNNGFKDQTMALKWVKKNIAKFGGNPDQITIFGQSAGGGSTNIHLVSPLSRGLFSRSISQSGSSMCPWLLSVNDQTIKNTHKLAKDFNCPTDSSRNMVDCLKNVDFQKIIEQAKSYVVWDYDPVIPFRPVIEPKSTKNPFLTDRPIDIIKSGEAMDVPVILGFTSNDGGFKVAGFDDKMVKEFSEQFDEIAPVSLLYYYEKDSKTLTNKIKEMYFPNKPINNSLKEIGDLFTDRWFFKCAEDFSRLRAKYYKQPVYLYMFSYKAKTSTSKLIMQRDEDYGVIHWDDLQHLFPIGPGISTESDKKMDRVMTTLWTNFAKTGNPTPEISDLIPNKWSPFTLENEEYFHIGNSVLDTTTRVFPERSEFWRSLNDPLKEIANELKDEL</sequence>
<dbReference type="PANTHER" id="PTHR43142">
    <property type="entry name" value="CARBOXYLIC ESTER HYDROLASE"/>
    <property type="match status" value="1"/>
</dbReference>
<organism evidence="8 9">
    <name type="scientific">Phyllotreta striolata</name>
    <name type="common">Striped flea beetle</name>
    <name type="synonym">Crioceris striolata</name>
    <dbReference type="NCBI Taxonomy" id="444603"/>
    <lineage>
        <taxon>Eukaryota</taxon>
        <taxon>Metazoa</taxon>
        <taxon>Ecdysozoa</taxon>
        <taxon>Arthropoda</taxon>
        <taxon>Hexapoda</taxon>
        <taxon>Insecta</taxon>
        <taxon>Pterygota</taxon>
        <taxon>Neoptera</taxon>
        <taxon>Endopterygota</taxon>
        <taxon>Coleoptera</taxon>
        <taxon>Polyphaga</taxon>
        <taxon>Cucujiformia</taxon>
        <taxon>Chrysomeloidea</taxon>
        <taxon>Chrysomelidae</taxon>
        <taxon>Galerucinae</taxon>
        <taxon>Alticini</taxon>
        <taxon>Phyllotreta</taxon>
    </lineage>
</organism>